<dbReference type="SUPFAM" id="SSF53300">
    <property type="entry name" value="vWA-like"/>
    <property type="match status" value="1"/>
</dbReference>
<gene>
    <name evidence="3" type="ORF">M2272_004814</name>
</gene>
<dbReference type="Pfam" id="PF05762">
    <property type="entry name" value="VWA_CoxE"/>
    <property type="match status" value="1"/>
</dbReference>
<name>A0ABT6L851_9MYCO</name>
<evidence type="ECO:0000259" key="2">
    <source>
        <dbReference type="SMART" id="SM00327"/>
    </source>
</evidence>
<evidence type="ECO:0000313" key="4">
    <source>
        <dbReference type="Proteomes" id="UP001160130"/>
    </source>
</evidence>
<dbReference type="PANTHER" id="PTHR39338:SF6">
    <property type="entry name" value="BLL5662 PROTEIN"/>
    <property type="match status" value="1"/>
</dbReference>
<accession>A0ABT6L851</accession>
<dbReference type="Gene3D" id="3.40.50.410">
    <property type="entry name" value="von Willebrand factor, type A domain"/>
    <property type="match status" value="1"/>
</dbReference>
<reference evidence="3 4" key="1">
    <citation type="submission" date="2023-04" db="EMBL/GenBank/DDBJ databases">
        <title>Forest soil microbial communities from Buena Vista Peninsula, Colon Province, Panama.</title>
        <authorList>
            <person name="Bouskill N."/>
        </authorList>
    </citation>
    <scope>NUCLEOTIDE SEQUENCE [LARGE SCALE GENOMIC DNA]</scope>
    <source>
        <strain evidence="3 4">AC80</strain>
    </source>
</reference>
<dbReference type="InterPro" id="IPR011195">
    <property type="entry name" value="UCP010256"/>
</dbReference>
<dbReference type="Proteomes" id="UP001160130">
    <property type="component" value="Unassembled WGS sequence"/>
</dbReference>
<dbReference type="InterPro" id="IPR008912">
    <property type="entry name" value="Uncharacterised_CoxE"/>
</dbReference>
<feature type="region of interest" description="Disordered" evidence="1">
    <location>
        <begin position="111"/>
        <end position="148"/>
    </location>
</feature>
<protein>
    <submittedName>
        <fullName evidence="3">Uncharacterized protein with von Willebrand factor type A (VWA) domain</fullName>
    </submittedName>
</protein>
<proteinExistence type="predicted"/>
<dbReference type="InterPro" id="IPR036465">
    <property type="entry name" value="vWFA_dom_sf"/>
</dbReference>
<sequence>MDGQAGSARSMTASLLRGVDLAAFAVALVDRLRAAGVAVSAVGSASLVQAMHVLVPAVRSRLYWAARLSLVSRAEDLPAFDAVFDAVFADAVLGLDPPGLKRSMLSSTVPARNSTADDAGPVDDGDGLPWTTRPASVAPAAGTPEGNALPDLAPSWLAVRADEPFERFDADELRRIGTWLESAQARWPRRRTLRRRRHPAGRRVDLRETIRASRTTGWEPLRVARTRNRVRPRRVVLVCDVSGSMQPYAAVYLHLMRAAAIRQRTRPEVFAFSTTLTRLTAALSHRSAEVALARANAKVVDRYGGTRLARSIQALLGRPHGYALRGAVVVIASDGWDSDPPEALRRAMVRLRRRAHLVVWLNPRAAAPGYVPLAGSMAAALPLCDHFLPAHTLAGLRELFDVLAGVD</sequence>
<comment type="caution">
    <text evidence="3">The sequence shown here is derived from an EMBL/GenBank/DDBJ whole genome shotgun (WGS) entry which is preliminary data.</text>
</comment>
<evidence type="ECO:0000256" key="1">
    <source>
        <dbReference type="SAM" id="MobiDB-lite"/>
    </source>
</evidence>
<dbReference type="PANTHER" id="PTHR39338">
    <property type="entry name" value="BLL5662 PROTEIN-RELATED"/>
    <property type="match status" value="1"/>
</dbReference>
<dbReference type="InterPro" id="IPR002035">
    <property type="entry name" value="VWF_A"/>
</dbReference>
<dbReference type="SMART" id="SM00327">
    <property type="entry name" value="VWA"/>
    <property type="match status" value="1"/>
</dbReference>
<keyword evidence="4" id="KW-1185">Reference proteome</keyword>
<feature type="domain" description="VWFA" evidence="2">
    <location>
        <begin position="232"/>
        <end position="400"/>
    </location>
</feature>
<organism evidence="3 4">
    <name type="scientific">Mycolicibacterium frederiksbergense</name>
    <dbReference type="NCBI Taxonomy" id="117567"/>
    <lineage>
        <taxon>Bacteria</taxon>
        <taxon>Bacillati</taxon>
        <taxon>Actinomycetota</taxon>
        <taxon>Actinomycetes</taxon>
        <taxon>Mycobacteriales</taxon>
        <taxon>Mycobacteriaceae</taxon>
        <taxon>Mycolicibacterium</taxon>
    </lineage>
</organism>
<evidence type="ECO:0000313" key="3">
    <source>
        <dbReference type="EMBL" id="MDH6198155.1"/>
    </source>
</evidence>
<dbReference type="PIRSF" id="PIRSF010256">
    <property type="entry name" value="CoxE_vWa"/>
    <property type="match status" value="1"/>
</dbReference>
<dbReference type="EMBL" id="JARXVE010000009">
    <property type="protein sequence ID" value="MDH6198155.1"/>
    <property type="molecule type" value="Genomic_DNA"/>
</dbReference>